<organism evidence="1 2">
    <name type="scientific">Prymnesium parvum</name>
    <name type="common">Toxic golden alga</name>
    <dbReference type="NCBI Taxonomy" id="97485"/>
    <lineage>
        <taxon>Eukaryota</taxon>
        <taxon>Haptista</taxon>
        <taxon>Haptophyta</taxon>
        <taxon>Prymnesiophyceae</taxon>
        <taxon>Prymnesiales</taxon>
        <taxon>Prymnesiaceae</taxon>
        <taxon>Prymnesium</taxon>
    </lineage>
</organism>
<evidence type="ECO:0000313" key="1">
    <source>
        <dbReference type="EMBL" id="KAL1522758.1"/>
    </source>
</evidence>
<proteinExistence type="predicted"/>
<gene>
    <name evidence="1" type="ORF">AB1Y20_017730</name>
</gene>
<protein>
    <submittedName>
        <fullName evidence="1">Uncharacterized protein</fullName>
    </submittedName>
</protein>
<sequence>MLQVPLMFVCTCGAERVNLAIFLRLPICTALLSSAPHSHAFLECVFVQSTATLRFPEPLRGRACYLDGLRVAHCVPNNEHIVFMGDSVARYQWLALAQSLHQGEELSASEFPSIVKEREWLGWMQFFTGTTRRMHPNHHCDCYREYAKPVGSKTIENRYFWHMVTNDSGQVVSTLNLTFINVLDKHGQVMGHWAPWSPLSDVRQRTMTKHRFEPGWSLDWVETIEKFVAKLSPPPTVLVLNSGLWGPLSNETFATLLAAAAKQAAPRVLWKTTTRMRNAGVTKWRRTDLLARRTFREIFDAAYLTRSCSAADFWDPRHFLPHVYNRLNAALLWQLYGKPLGCTSFQKGRCTAYAPVNVLAAGGLGSSTSNPGSSQMRDVSDIEQAVRNTTISLHGWEGVKQALSPLQWDSLQTVLWLDSINPAIKFDHKAVVGDSIAADGVNGSLLLAILRGAPFAPPPTSIGIRRTLHVHRLRTLLEQLIHKQTR</sequence>
<evidence type="ECO:0000313" key="2">
    <source>
        <dbReference type="Proteomes" id="UP001515480"/>
    </source>
</evidence>
<dbReference type="AlphaFoldDB" id="A0AB34JPY9"/>
<dbReference type="Proteomes" id="UP001515480">
    <property type="component" value="Unassembled WGS sequence"/>
</dbReference>
<dbReference type="EMBL" id="JBGBPQ010000006">
    <property type="protein sequence ID" value="KAL1522758.1"/>
    <property type="molecule type" value="Genomic_DNA"/>
</dbReference>
<keyword evidence="2" id="KW-1185">Reference proteome</keyword>
<name>A0AB34JPY9_PRYPA</name>
<comment type="caution">
    <text evidence="1">The sequence shown here is derived from an EMBL/GenBank/DDBJ whole genome shotgun (WGS) entry which is preliminary data.</text>
</comment>
<reference evidence="1 2" key="1">
    <citation type="journal article" date="2024" name="Science">
        <title>Giant polyketide synthase enzymes in the biosynthesis of giant marine polyether toxins.</title>
        <authorList>
            <person name="Fallon T.R."/>
            <person name="Shende V.V."/>
            <person name="Wierzbicki I.H."/>
            <person name="Pendleton A.L."/>
            <person name="Watervoot N.F."/>
            <person name="Auber R.P."/>
            <person name="Gonzalez D.J."/>
            <person name="Wisecaver J.H."/>
            <person name="Moore B.S."/>
        </authorList>
    </citation>
    <scope>NUCLEOTIDE SEQUENCE [LARGE SCALE GENOMIC DNA]</scope>
    <source>
        <strain evidence="1 2">12B1</strain>
    </source>
</reference>
<accession>A0AB34JPY9</accession>